<evidence type="ECO:0000256" key="12">
    <source>
        <dbReference type="HAMAP-Rule" id="MF_00111"/>
    </source>
</evidence>
<keyword evidence="6 12" id="KW-0133">Cell shape</keyword>
<proteinExistence type="inferred from homology"/>
<keyword evidence="8 12" id="KW-0131">Cell cycle</keyword>
<evidence type="ECO:0000256" key="11">
    <source>
        <dbReference type="ARBA" id="ARBA00047527"/>
    </source>
</evidence>
<evidence type="ECO:0000256" key="6">
    <source>
        <dbReference type="ARBA" id="ARBA00022960"/>
    </source>
</evidence>
<dbReference type="GO" id="GO:0005737">
    <property type="term" value="C:cytoplasm"/>
    <property type="evidence" value="ECO:0007669"/>
    <property type="project" value="UniProtKB-SubCell"/>
</dbReference>
<dbReference type="NCBIfam" id="TIGR01072">
    <property type="entry name" value="murA"/>
    <property type="match status" value="1"/>
</dbReference>
<dbReference type="InterPro" id="IPR005750">
    <property type="entry name" value="UDP_GlcNAc_COvinyl_MurA"/>
</dbReference>
<keyword evidence="5 12" id="KW-0808">Transferase</keyword>
<feature type="binding site" evidence="12">
    <location>
        <position position="331"/>
    </location>
    <ligand>
        <name>UDP-N-acetyl-alpha-D-glucosamine</name>
        <dbReference type="ChEBI" id="CHEBI:57705"/>
    </ligand>
</feature>
<keyword evidence="9 12" id="KW-0961">Cell wall biogenesis/degradation</keyword>
<keyword evidence="7 12" id="KW-0573">Peptidoglycan synthesis</keyword>
<dbReference type="PANTHER" id="PTHR43783:SF1">
    <property type="entry name" value="UDP-N-ACETYLGLUCOSAMINE 1-CARBOXYVINYLTRANSFERASE"/>
    <property type="match status" value="1"/>
</dbReference>
<dbReference type="Proteomes" id="UP000000379">
    <property type="component" value="Chromosome"/>
</dbReference>
<dbReference type="SUPFAM" id="SSF55205">
    <property type="entry name" value="EPT/RTPC-like"/>
    <property type="match status" value="1"/>
</dbReference>
<dbReference type="PANTHER" id="PTHR43783">
    <property type="entry name" value="UDP-N-ACETYLGLUCOSAMINE 1-CARBOXYVINYLTRANSFERASE"/>
    <property type="match status" value="1"/>
</dbReference>
<comment type="function">
    <text evidence="12">Cell wall formation. Adds enolpyruvyl to UDP-N-acetylglucosamine.</text>
</comment>
<evidence type="ECO:0000256" key="4">
    <source>
        <dbReference type="ARBA" id="ARBA00022618"/>
    </source>
</evidence>
<keyword evidence="12" id="KW-0670">Pyruvate</keyword>
<evidence type="ECO:0000256" key="9">
    <source>
        <dbReference type="ARBA" id="ARBA00023316"/>
    </source>
</evidence>
<dbReference type="InterPro" id="IPR050068">
    <property type="entry name" value="MurA_subfamily"/>
</dbReference>
<dbReference type="EC" id="2.5.1.7" evidence="12"/>
<keyword evidence="4 12" id="KW-0132">Cell division</keyword>
<comment type="subcellular location">
    <subcellularLocation>
        <location evidence="1 12">Cytoplasm</location>
    </subcellularLocation>
</comment>
<dbReference type="InterPro" id="IPR013792">
    <property type="entry name" value="RNA3'P_cycl/enolpyr_Trfase_a/b"/>
</dbReference>
<keyword evidence="15" id="KW-1185">Reference proteome</keyword>
<dbReference type="InterPro" id="IPR036968">
    <property type="entry name" value="Enolpyruvate_Tfrase_sf"/>
</dbReference>
<dbReference type="InterPro" id="IPR001986">
    <property type="entry name" value="Enolpyruvate_Tfrase_dom"/>
</dbReference>
<dbReference type="HOGENOM" id="CLU_027387_0_0_0"/>
<dbReference type="GO" id="GO:0008360">
    <property type="term" value="P:regulation of cell shape"/>
    <property type="evidence" value="ECO:0007669"/>
    <property type="project" value="UniProtKB-KW"/>
</dbReference>
<dbReference type="Pfam" id="PF00275">
    <property type="entry name" value="EPSP_synthase"/>
    <property type="match status" value="1"/>
</dbReference>
<accession>D7CSW0</accession>
<feature type="binding site" evidence="12">
    <location>
        <position position="309"/>
    </location>
    <ligand>
        <name>UDP-N-acetyl-alpha-D-glucosamine</name>
        <dbReference type="ChEBI" id="CHEBI:57705"/>
    </ligand>
</feature>
<evidence type="ECO:0000313" key="14">
    <source>
        <dbReference type="EMBL" id="ADI13727.1"/>
    </source>
</evidence>
<feature type="modified residue" description="2-(S-cysteinyl)pyruvic acid O-phosphothioketal" evidence="12">
    <location>
        <position position="120"/>
    </location>
</feature>
<dbReference type="GO" id="GO:0051301">
    <property type="term" value="P:cell division"/>
    <property type="evidence" value="ECO:0007669"/>
    <property type="project" value="UniProtKB-KW"/>
</dbReference>
<dbReference type="GO" id="GO:0071555">
    <property type="term" value="P:cell wall organization"/>
    <property type="evidence" value="ECO:0007669"/>
    <property type="project" value="UniProtKB-KW"/>
</dbReference>
<evidence type="ECO:0000256" key="5">
    <source>
        <dbReference type="ARBA" id="ARBA00022679"/>
    </source>
</evidence>
<comment type="similarity">
    <text evidence="10 12">Belongs to the EPSP synthase family. MurA subfamily.</text>
</comment>
<dbReference type="CDD" id="cd01555">
    <property type="entry name" value="UdpNAET"/>
    <property type="match status" value="1"/>
</dbReference>
<evidence type="ECO:0000256" key="2">
    <source>
        <dbReference type="ARBA" id="ARBA00004752"/>
    </source>
</evidence>
<sequence>MELHHDAFFVTGGVPLRGEVGVHAAKNSALYLMLGALLTRDEVVLEEVPQLSDILALCDLLRHFGARVTWRGRDLHLDAAKLVTCEAPYALVSPLRASFVAMGALLGRCGEAHMSMPGGCAFGPRPVDRHIKAFRQLGVAFEETKGDFHARRLQPLRGRVLFDAPTVGGTQNVILASAVGSERVIIENAALEPEIADLAAMLNGMGARIAGAGTPTITIDGVSALSGTRYRPLPDRIEAGTLMLAAAATRGRVTLTGARAEHLRAVIAKLEETGVRVCEEGPERLSVDATGSLKPTDITALEYPGLPTDLQAPFGAFLATIPGRSVVTDRVYPDRFTHVGELARTGAQLELDGRTLVIHGGVLRGATMHAADIRAGGALVIAALAAHGDSTITGVQYIRRGYERLAERLNLLGARVRLGAAPALAAGLCGD</sequence>
<dbReference type="UniPathway" id="UPA00219"/>
<feature type="binding site" evidence="12">
    <location>
        <position position="96"/>
    </location>
    <ligand>
        <name>UDP-N-acetyl-alpha-D-glucosamine</name>
        <dbReference type="ChEBI" id="CHEBI:57705"/>
    </ligand>
</feature>
<organism evidence="14 15">
    <name type="scientific">Truepera radiovictrix (strain DSM 17093 / CIP 108686 / LMG 22925 / RQ-24)</name>
    <dbReference type="NCBI Taxonomy" id="649638"/>
    <lineage>
        <taxon>Bacteria</taxon>
        <taxon>Thermotogati</taxon>
        <taxon>Deinococcota</taxon>
        <taxon>Deinococci</taxon>
        <taxon>Trueperales</taxon>
        <taxon>Trueperaceae</taxon>
        <taxon>Truepera</taxon>
    </lineage>
</organism>
<keyword evidence="3 12" id="KW-0963">Cytoplasm</keyword>
<comment type="caution">
    <text evidence="12">Lacks conserved residue(s) required for the propagation of feature annotation.</text>
</comment>
<dbReference type="HAMAP" id="MF_00111">
    <property type="entry name" value="MurA"/>
    <property type="match status" value="1"/>
</dbReference>
<dbReference type="OrthoDB" id="9803760at2"/>
<feature type="binding site" evidence="12">
    <location>
        <begin position="26"/>
        <end position="27"/>
    </location>
    <ligand>
        <name>phosphoenolpyruvate</name>
        <dbReference type="ChEBI" id="CHEBI:58702"/>
    </ligand>
</feature>
<evidence type="ECO:0000256" key="10">
    <source>
        <dbReference type="ARBA" id="ARBA00038367"/>
    </source>
</evidence>
<dbReference type="eggNOG" id="COG0766">
    <property type="taxonomic scope" value="Bacteria"/>
</dbReference>
<dbReference type="RefSeq" id="WP_013177107.1">
    <property type="nucleotide sequence ID" value="NC_014221.1"/>
</dbReference>
<dbReference type="GO" id="GO:0009252">
    <property type="term" value="P:peptidoglycan biosynthetic process"/>
    <property type="evidence" value="ECO:0007669"/>
    <property type="project" value="UniProtKB-UniRule"/>
</dbReference>
<gene>
    <name evidence="12" type="primary">murA</name>
    <name evidence="14" type="ordered locus">Trad_0591</name>
</gene>
<dbReference type="Gene3D" id="3.65.10.10">
    <property type="entry name" value="Enolpyruvate transferase domain"/>
    <property type="match status" value="2"/>
</dbReference>
<reference evidence="14 15" key="2">
    <citation type="journal article" date="2011" name="Stand. Genomic Sci.">
        <title>Complete genome sequence of Truepera radiovictrix type strain (RQ-24).</title>
        <authorList>
            <person name="Ivanova N."/>
            <person name="Rohde C."/>
            <person name="Munk C."/>
            <person name="Nolan M."/>
            <person name="Lucas S."/>
            <person name="Del Rio T.G."/>
            <person name="Tice H."/>
            <person name="Deshpande S."/>
            <person name="Cheng J.F."/>
            <person name="Tapia R."/>
            <person name="Han C."/>
            <person name="Goodwin L."/>
            <person name="Pitluck S."/>
            <person name="Liolios K."/>
            <person name="Mavromatis K."/>
            <person name="Mikhailova N."/>
            <person name="Pati A."/>
            <person name="Chen A."/>
            <person name="Palaniappan K."/>
            <person name="Land M."/>
            <person name="Hauser L."/>
            <person name="Chang Y.J."/>
            <person name="Jeffries C.D."/>
            <person name="Brambilla E."/>
            <person name="Rohde M."/>
            <person name="Goker M."/>
            <person name="Tindall B.J."/>
            <person name="Woyke T."/>
            <person name="Bristow J."/>
            <person name="Eisen J.A."/>
            <person name="Markowitz V."/>
            <person name="Hugenholtz P."/>
            <person name="Kyrpides N.C."/>
            <person name="Klenk H.P."/>
            <person name="Lapidus A."/>
        </authorList>
    </citation>
    <scope>NUCLEOTIDE SEQUENCE [LARGE SCALE GENOMIC DNA]</scope>
    <source>
        <strain evidence="15">DSM 17093 / CIP 108686 / LMG 22925 / RQ-24</strain>
    </source>
</reference>
<evidence type="ECO:0000313" key="15">
    <source>
        <dbReference type="Proteomes" id="UP000000379"/>
    </source>
</evidence>
<name>D7CSW0_TRURR</name>
<dbReference type="AlphaFoldDB" id="D7CSW0"/>
<dbReference type="NCBIfam" id="NF006873">
    <property type="entry name" value="PRK09369.1"/>
    <property type="match status" value="1"/>
</dbReference>
<reference evidence="15" key="1">
    <citation type="submission" date="2010-05" db="EMBL/GenBank/DDBJ databases">
        <title>The complete genome of Truepera radiovictris DSM 17093.</title>
        <authorList>
            <consortium name="US DOE Joint Genome Institute (JGI-PGF)"/>
            <person name="Lucas S."/>
            <person name="Copeland A."/>
            <person name="Lapidus A."/>
            <person name="Glavina del Rio T."/>
            <person name="Dalin E."/>
            <person name="Tice H."/>
            <person name="Bruce D."/>
            <person name="Goodwin L."/>
            <person name="Pitluck S."/>
            <person name="Kyrpides N."/>
            <person name="Mavromatis K."/>
            <person name="Ovchinnikova G."/>
            <person name="Munk A.C."/>
            <person name="Detter J.C."/>
            <person name="Han C."/>
            <person name="Tapia R."/>
            <person name="Land M."/>
            <person name="Hauser L."/>
            <person name="Markowitz V."/>
            <person name="Cheng J.-F."/>
            <person name="Hugenholtz P."/>
            <person name="Woyke T."/>
            <person name="Wu D."/>
            <person name="Tindall B."/>
            <person name="Pomrenke H.G."/>
            <person name="Brambilla E."/>
            <person name="Klenk H.-P."/>
            <person name="Eisen J.A."/>
        </authorList>
    </citation>
    <scope>NUCLEOTIDE SEQUENCE [LARGE SCALE GENOMIC DNA]</scope>
    <source>
        <strain evidence="15">DSM 17093 / CIP 108686 / LMG 22925 / RQ-24</strain>
    </source>
</reference>
<evidence type="ECO:0000259" key="13">
    <source>
        <dbReference type="Pfam" id="PF00275"/>
    </source>
</evidence>
<feature type="domain" description="Enolpyruvate transferase" evidence="13">
    <location>
        <begin position="11"/>
        <end position="409"/>
    </location>
</feature>
<evidence type="ECO:0000256" key="3">
    <source>
        <dbReference type="ARBA" id="ARBA00022490"/>
    </source>
</evidence>
<dbReference type="KEGG" id="tra:Trad_0591"/>
<evidence type="ECO:0000256" key="7">
    <source>
        <dbReference type="ARBA" id="ARBA00022984"/>
    </source>
</evidence>
<comment type="catalytic activity">
    <reaction evidence="11 12">
        <text>phosphoenolpyruvate + UDP-N-acetyl-alpha-D-glucosamine = UDP-N-acetyl-3-O-(1-carboxyvinyl)-alpha-D-glucosamine + phosphate</text>
        <dbReference type="Rhea" id="RHEA:18681"/>
        <dbReference type="ChEBI" id="CHEBI:43474"/>
        <dbReference type="ChEBI" id="CHEBI:57705"/>
        <dbReference type="ChEBI" id="CHEBI:58702"/>
        <dbReference type="ChEBI" id="CHEBI:68483"/>
        <dbReference type="EC" id="2.5.1.7"/>
    </reaction>
</comment>
<evidence type="ECO:0000256" key="8">
    <source>
        <dbReference type="ARBA" id="ARBA00023306"/>
    </source>
</evidence>
<evidence type="ECO:0000256" key="1">
    <source>
        <dbReference type="ARBA" id="ARBA00004496"/>
    </source>
</evidence>
<protein>
    <recommendedName>
        <fullName evidence="12">UDP-N-acetylglucosamine 1-carboxyvinyltransferase</fullName>
        <ecNumber evidence="12">2.5.1.7</ecNumber>
    </recommendedName>
    <alternativeName>
        <fullName evidence="12">Enoylpyruvate transferase</fullName>
    </alternativeName>
    <alternativeName>
        <fullName evidence="12">UDP-N-acetylglucosamine enolpyruvyl transferase</fullName>
        <shortName evidence="12">EPT</shortName>
    </alternativeName>
</protein>
<dbReference type="EMBL" id="CP002049">
    <property type="protein sequence ID" value="ADI13727.1"/>
    <property type="molecule type" value="Genomic_DNA"/>
</dbReference>
<dbReference type="GO" id="GO:0019277">
    <property type="term" value="P:UDP-N-acetylgalactosamine biosynthetic process"/>
    <property type="evidence" value="ECO:0007669"/>
    <property type="project" value="InterPro"/>
</dbReference>
<dbReference type="GO" id="GO:0008760">
    <property type="term" value="F:UDP-N-acetylglucosamine 1-carboxyvinyltransferase activity"/>
    <property type="evidence" value="ECO:0007669"/>
    <property type="project" value="UniProtKB-UniRule"/>
</dbReference>
<feature type="active site" description="Proton donor" evidence="12">
    <location>
        <position position="120"/>
    </location>
</feature>
<comment type="pathway">
    <text evidence="2 12">Cell wall biogenesis; peptidoglycan biosynthesis.</text>
</comment>
<dbReference type="STRING" id="649638.Trad_0591"/>